<reference evidence="10" key="1">
    <citation type="submission" date="2023-03" db="EMBL/GenBank/DDBJ databases">
        <authorList>
            <person name="Julca I."/>
        </authorList>
    </citation>
    <scope>NUCLEOTIDE SEQUENCE</scope>
</reference>
<comment type="similarity">
    <text evidence="2">Belongs to the AB hydrolase superfamily. Lipase family.</text>
</comment>
<evidence type="ECO:0000256" key="6">
    <source>
        <dbReference type="ARBA" id="ARBA00022946"/>
    </source>
</evidence>
<organism evidence="10 11">
    <name type="scientific">Oldenlandia corymbosa var. corymbosa</name>
    <dbReference type="NCBI Taxonomy" id="529605"/>
    <lineage>
        <taxon>Eukaryota</taxon>
        <taxon>Viridiplantae</taxon>
        <taxon>Streptophyta</taxon>
        <taxon>Embryophyta</taxon>
        <taxon>Tracheophyta</taxon>
        <taxon>Spermatophyta</taxon>
        <taxon>Magnoliopsida</taxon>
        <taxon>eudicotyledons</taxon>
        <taxon>Gunneridae</taxon>
        <taxon>Pentapetalae</taxon>
        <taxon>asterids</taxon>
        <taxon>lamiids</taxon>
        <taxon>Gentianales</taxon>
        <taxon>Rubiaceae</taxon>
        <taxon>Rubioideae</taxon>
        <taxon>Spermacoceae</taxon>
        <taxon>Hedyotis-Oldenlandia complex</taxon>
        <taxon>Oldenlandia</taxon>
    </lineage>
</organism>
<evidence type="ECO:0000256" key="8">
    <source>
        <dbReference type="ARBA" id="ARBA00023098"/>
    </source>
</evidence>
<comment type="subcellular location">
    <subcellularLocation>
        <location evidence="1">Plastid</location>
        <location evidence="1">Chloroplast</location>
    </subcellularLocation>
</comment>
<keyword evidence="4" id="KW-0934">Plastid</keyword>
<keyword evidence="8" id="KW-0443">Lipid metabolism</keyword>
<feature type="domain" description="Fungal lipase-type" evidence="9">
    <location>
        <begin position="233"/>
        <end position="390"/>
    </location>
</feature>
<dbReference type="AlphaFoldDB" id="A0AAV1DIL9"/>
<dbReference type="Gene3D" id="3.40.50.1820">
    <property type="entry name" value="alpha/beta hydrolase"/>
    <property type="match status" value="1"/>
</dbReference>
<evidence type="ECO:0000256" key="3">
    <source>
        <dbReference type="ARBA" id="ARBA00022528"/>
    </source>
</evidence>
<dbReference type="EMBL" id="OX459122">
    <property type="protein sequence ID" value="CAI9107711.1"/>
    <property type="molecule type" value="Genomic_DNA"/>
</dbReference>
<dbReference type="GO" id="GO:0009507">
    <property type="term" value="C:chloroplast"/>
    <property type="evidence" value="ECO:0007669"/>
    <property type="project" value="UniProtKB-SubCell"/>
</dbReference>
<evidence type="ECO:0000313" key="10">
    <source>
        <dbReference type="EMBL" id="CAI9107711.1"/>
    </source>
</evidence>
<keyword evidence="5" id="KW-0378">Hydrolase</keyword>
<dbReference type="PANTHER" id="PTHR31403">
    <property type="entry name" value="PHOSPHOLIPASE A1-IBETA2, CHLOROPLASTIC"/>
    <property type="match status" value="1"/>
</dbReference>
<gene>
    <name evidence="10" type="ORF">OLC1_LOCUS15959</name>
</gene>
<dbReference type="CDD" id="cd00519">
    <property type="entry name" value="Lipase_3"/>
    <property type="match status" value="1"/>
</dbReference>
<dbReference type="FunFam" id="3.40.50.1820:FF:000065">
    <property type="entry name" value="Phospholipase A1-II 3"/>
    <property type="match status" value="1"/>
</dbReference>
<dbReference type="GO" id="GO:0008970">
    <property type="term" value="F:phospholipase A1 activity"/>
    <property type="evidence" value="ECO:0007669"/>
    <property type="project" value="UniProtKB-ARBA"/>
</dbReference>
<name>A0AAV1DIL9_OLDCO</name>
<proteinExistence type="inferred from homology"/>
<keyword evidence="7" id="KW-0442">Lipid degradation</keyword>
<dbReference type="SUPFAM" id="SSF53474">
    <property type="entry name" value="alpha/beta-Hydrolases"/>
    <property type="match status" value="1"/>
</dbReference>
<dbReference type="InterPro" id="IPR029058">
    <property type="entry name" value="AB_hydrolase_fold"/>
</dbReference>
<dbReference type="Pfam" id="PF01764">
    <property type="entry name" value="Lipase_3"/>
    <property type="match status" value="1"/>
</dbReference>
<keyword evidence="11" id="KW-1185">Reference proteome</keyword>
<dbReference type="GO" id="GO:0047714">
    <property type="term" value="F:galactolipase activity"/>
    <property type="evidence" value="ECO:0007669"/>
    <property type="project" value="UniProtKB-ARBA"/>
</dbReference>
<evidence type="ECO:0000259" key="9">
    <source>
        <dbReference type="Pfam" id="PF01764"/>
    </source>
</evidence>
<dbReference type="Proteomes" id="UP001161247">
    <property type="component" value="Chromosome 5"/>
</dbReference>
<keyword evidence="6" id="KW-0809">Transit peptide</keyword>
<accession>A0AAV1DIL9</accession>
<evidence type="ECO:0000256" key="4">
    <source>
        <dbReference type="ARBA" id="ARBA00022640"/>
    </source>
</evidence>
<evidence type="ECO:0000256" key="1">
    <source>
        <dbReference type="ARBA" id="ARBA00004229"/>
    </source>
</evidence>
<sequence>MAISLCKAALTFKTSIHHHHQTDEIWKGVSGFPLERSMRSSESSLITRAASKIDNSSSQQLSYITKEFQKEFSLVASADFDYHEEQDRSSLLQVGGDGDDDDDDELAERWRQIHGEDDWAGMLDPFDPLLRKELIRYGEMAQACYDGFDFDPFSIYCGSCKYPRRKFFEELGMSRYGYDVTRYLYATSNINLPNFFKQSRWPKVWSKNANWIGYISVSNDEMSKKLGRRDISIAWRGTVTQLEWIADLMDFLRPINSDKIPCPDKRVKVESGFLDLYTDKDEKCRFCRFSAREQILAEVKRLMEMYKDEELSITITGHSLGSALAILSGYDIVETGINVRPDTTAVPVCVYSFSGPRVGNVRFKERLELLGLKVLRVINVHDIVPKSPGWIFNETIPPAVMKMAEVLPWSYSHVGVELALDHNNSPFLKPTGDLCAAHNLEAHLHLLDGYHGKGERFVLATGRDIALVNKSCDFLKDHYCIPPCWRQDANKGMVVNKEGRWVQAERRLEDHPKDIHVHLHQLGLVYSSNS</sequence>
<evidence type="ECO:0000256" key="2">
    <source>
        <dbReference type="ARBA" id="ARBA00010701"/>
    </source>
</evidence>
<evidence type="ECO:0000256" key="7">
    <source>
        <dbReference type="ARBA" id="ARBA00022963"/>
    </source>
</evidence>
<dbReference type="GO" id="GO:0016042">
    <property type="term" value="P:lipid catabolic process"/>
    <property type="evidence" value="ECO:0007669"/>
    <property type="project" value="UniProtKB-KW"/>
</dbReference>
<dbReference type="InterPro" id="IPR002921">
    <property type="entry name" value="Fungal_lipase-type"/>
</dbReference>
<dbReference type="PANTHER" id="PTHR31403:SF51">
    <property type="entry name" value="PHOSPHOLIPASE A1-IGAMMA2, CHLOROPLASTIC"/>
    <property type="match status" value="1"/>
</dbReference>
<evidence type="ECO:0000256" key="5">
    <source>
        <dbReference type="ARBA" id="ARBA00022801"/>
    </source>
</evidence>
<protein>
    <submittedName>
        <fullName evidence="10">OLC1v1007143C1</fullName>
    </submittedName>
</protein>
<evidence type="ECO:0000313" key="11">
    <source>
        <dbReference type="Proteomes" id="UP001161247"/>
    </source>
</evidence>
<keyword evidence="3" id="KW-0150">Chloroplast</keyword>